<sequence>MPEPAQRERLSVAILALGGQGGGVLAEWIENLAVASGRLAQRTSVPGVAQRTGSTVYYVELTRAATTRQPIMAQMPVPGDVDIVLASELMETGRAVLRGFSSADRTTLIGSTHRIFAISEKSAMGDGRRSSENILAAARRNSRKFIGFDMDRATRQSNSVVSSVMFGALAGSEAMPFPLEAYENVIRASGIAVDSNLAGFRLGYQAARENSAAAAEPLPAEPALAEPVPTTAAGRRLAERIDTELPHMARRHARIGAQRLMDYQDQAYADLYLDRVGSIARLDQEPHSLTDEVARYLALWMSYEDTVRVADLKVRSSRTTRVHQEIGATPGQLVSITEFMHPRLREVCETLPAAVGRTILRTRWISRFLGRFFQNGRHVRTSRLRWYLLLRALAGMRRFRRSSLRFVEEQNRIDNWLETVKRAVAEDRDIALELVRCQRLIKGYGDTFDRGLTNFEAILADYEKCAPTDRSAARIRRLRTLALGDEDGQAFKAELVA</sequence>
<dbReference type="InterPro" id="IPR046667">
    <property type="entry name" value="DUF6537"/>
</dbReference>
<reference evidence="3 4" key="1">
    <citation type="submission" date="2021-04" db="EMBL/GenBank/DDBJ databases">
        <authorList>
            <person name="Pira H."/>
            <person name="Risdian C."/>
            <person name="Wink J."/>
        </authorList>
    </citation>
    <scope>NUCLEOTIDE SEQUENCE [LARGE SCALE GENOMIC DNA]</scope>
    <source>
        <strain evidence="3 4">WHA3</strain>
    </source>
</reference>
<keyword evidence="4" id="KW-1185">Reference proteome</keyword>
<gene>
    <name evidence="3" type="ORF">KCG44_11955</name>
</gene>
<evidence type="ECO:0000313" key="4">
    <source>
        <dbReference type="Proteomes" id="UP000722336"/>
    </source>
</evidence>
<dbReference type="Pfam" id="PF01558">
    <property type="entry name" value="POR"/>
    <property type="match status" value="1"/>
</dbReference>
<proteinExistence type="predicted"/>
<dbReference type="PANTHER" id="PTHR43854">
    <property type="entry name" value="INDOLEPYRUVATE OXIDOREDUCTASE SUBUNIT IORB"/>
    <property type="match status" value="1"/>
</dbReference>
<evidence type="ECO:0000259" key="2">
    <source>
        <dbReference type="Pfam" id="PF20169"/>
    </source>
</evidence>
<accession>A0ABS6SHV3</accession>
<dbReference type="RefSeq" id="WP_218446351.1">
    <property type="nucleotide sequence ID" value="NZ_JAGSPA010000004.1"/>
</dbReference>
<protein>
    <submittedName>
        <fullName evidence="3">Indolepyruvate oxidoreductase subunit beta family protein</fullName>
    </submittedName>
</protein>
<dbReference type="Proteomes" id="UP000722336">
    <property type="component" value="Unassembled WGS sequence"/>
</dbReference>
<dbReference type="InterPro" id="IPR052198">
    <property type="entry name" value="IorB_Oxidoreductase"/>
</dbReference>
<dbReference type="InterPro" id="IPR019752">
    <property type="entry name" value="Pyrv/ketoisovalerate_OxRed_cat"/>
</dbReference>
<feature type="domain" description="DUF6537" evidence="2">
    <location>
        <begin position="253"/>
        <end position="459"/>
    </location>
</feature>
<feature type="domain" description="Pyruvate/ketoisovalerate oxidoreductase catalytic" evidence="1">
    <location>
        <begin position="18"/>
        <end position="205"/>
    </location>
</feature>
<dbReference type="EMBL" id="JAGSPA010000004">
    <property type="protein sequence ID" value="MBV7257501.1"/>
    <property type="molecule type" value="Genomic_DNA"/>
</dbReference>
<name>A0ABS6SHV3_9SPHN</name>
<dbReference type="Pfam" id="PF20169">
    <property type="entry name" value="DUF6537"/>
    <property type="match status" value="1"/>
</dbReference>
<evidence type="ECO:0000313" key="3">
    <source>
        <dbReference type="EMBL" id="MBV7257501.1"/>
    </source>
</evidence>
<dbReference type="NCBIfam" id="NF006179">
    <property type="entry name" value="PRK08312.1"/>
    <property type="match status" value="1"/>
</dbReference>
<evidence type="ECO:0000259" key="1">
    <source>
        <dbReference type="Pfam" id="PF01558"/>
    </source>
</evidence>
<dbReference type="PANTHER" id="PTHR43854:SF1">
    <property type="entry name" value="INDOLEPYRUVATE OXIDOREDUCTASE SUBUNIT IORB"/>
    <property type="match status" value="1"/>
</dbReference>
<organism evidence="3 4">
    <name type="scientific">Pacificimonas pallii</name>
    <dbReference type="NCBI Taxonomy" id="2827236"/>
    <lineage>
        <taxon>Bacteria</taxon>
        <taxon>Pseudomonadati</taxon>
        <taxon>Pseudomonadota</taxon>
        <taxon>Alphaproteobacteria</taxon>
        <taxon>Sphingomonadales</taxon>
        <taxon>Sphingosinicellaceae</taxon>
        <taxon>Pacificimonas</taxon>
    </lineage>
</organism>
<comment type="caution">
    <text evidence="3">The sequence shown here is derived from an EMBL/GenBank/DDBJ whole genome shotgun (WGS) entry which is preliminary data.</text>
</comment>